<comment type="similarity">
    <text evidence="4">Belongs to the DEF1 family.</text>
</comment>
<feature type="domain" description="CUE" evidence="17">
    <location>
        <begin position="36"/>
        <end position="79"/>
    </location>
</feature>
<sequence>MPTHHTQSRGSHPTSRYNKNYSGSAESEEIALLKNKYSSELPTLRELFPTWSEEDILFTLQENQGDLMLTIDRISEGFATQWDEVKTAKPKKEAPFTTSNTRNQQQQFVQDKTKHKGKILLLFYCIFKYSLSIELNTNLFLLSPCINSRS</sequence>
<comment type="subcellular location">
    <subcellularLocation>
        <location evidence="3">Chromosome</location>
        <location evidence="3">Telomere</location>
    </subcellularLocation>
    <subcellularLocation>
        <location evidence="2">Cytoplasm</location>
    </subcellularLocation>
    <subcellularLocation>
        <location evidence="1">Nucleus</location>
    </subcellularLocation>
</comment>
<dbReference type="CDD" id="cd14368">
    <property type="entry name" value="CUE_DEF1_like"/>
    <property type="match status" value="1"/>
</dbReference>
<dbReference type="EMBL" id="KQ964591">
    <property type="protein sequence ID" value="KXN68163.1"/>
    <property type="molecule type" value="Genomic_DNA"/>
</dbReference>
<evidence type="ECO:0000313" key="19">
    <source>
        <dbReference type="Proteomes" id="UP000070444"/>
    </source>
</evidence>
<dbReference type="InterPro" id="IPR041803">
    <property type="entry name" value="DEF1_CUE"/>
</dbReference>
<dbReference type="GO" id="GO:0000781">
    <property type="term" value="C:chromosome, telomeric region"/>
    <property type="evidence" value="ECO:0007669"/>
    <property type="project" value="UniProtKB-SubCell"/>
</dbReference>
<dbReference type="OrthoDB" id="5396806at2759"/>
<protein>
    <recommendedName>
        <fullName evidence="5">RNA polymerase II degradation factor 1</fullName>
    </recommendedName>
</protein>
<evidence type="ECO:0000256" key="2">
    <source>
        <dbReference type="ARBA" id="ARBA00004496"/>
    </source>
</evidence>
<dbReference type="GO" id="GO:0006281">
    <property type="term" value="P:DNA repair"/>
    <property type="evidence" value="ECO:0007669"/>
    <property type="project" value="UniProtKB-KW"/>
</dbReference>
<keyword evidence="8" id="KW-0597">Phosphoprotein</keyword>
<evidence type="ECO:0000256" key="16">
    <source>
        <dbReference type="SAM" id="MobiDB-lite"/>
    </source>
</evidence>
<evidence type="ECO:0000256" key="3">
    <source>
        <dbReference type="ARBA" id="ARBA00004574"/>
    </source>
</evidence>
<evidence type="ECO:0000256" key="1">
    <source>
        <dbReference type="ARBA" id="ARBA00004123"/>
    </source>
</evidence>
<reference evidence="18 19" key="1">
    <citation type="journal article" date="2015" name="Genome Biol. Evol.">
        <title>Phylogenomic analyses indicate that early fungi evolved digesting cell walls of algal ancestors of land plants.</title>
        <authorList>
            <person name="Chang Y."/>
            <person name="Wang S."/>
            <person name="Sekimoto S."/>
            <person name="Aerts A.L."/>
            <person name="Choi C."/>
            <person name="Clum A."/>
            <person name="LaButti K.M."/>
            <person name="Lindquist E.A."/>
            <person name="Yee Ngan C."/>
            <person name="Ohm R.A."/>
            <person name="Salamov A.A."/>
            <person name="Grigoriev I.V."/>
            <person name="Spatafora J.W."/>
            <person name="Berbee M.L."/>
        </authorList>
    </citation>
    <scope>NUCLEOTIDE SEQUENCE [LARGE SCALE GENOMIC DNA]</scope>
    <source>
        <strain evidence="18 19">NRRL 28638</strain>
    </source>
</reference>
<keyword evidence="9" id="KW-0227">DNA damage</keyword>
<dbReference type="Proteomes" id="UP000070444">
    <property type="component" value="Unassembled WGS sequence"/>
</dbReference>
<evidence type="ECO:0000256" key="8">
    <source>
        <dbReference type="ARBA" id="ARBA00022553"/>
    </source>
</evidence>
<dbReference type="AlphaFoldDB" id="A0A137NZA1"/>
<dbReference type="PANTHER" id="PTHR16308">
    <property type="entry name" value="UBIQUITIN ASSOCIATED PROTEIN 2-LIKE/LINGERER"/>
    <property type="match status" value="1"/>
</dbReference>
<dbReference type="STRING" id="796925.A0A137NZA1"/>
<evidence type="ECO:0000256" key="4">
    <source>
        <dbReference type="ARBA" id="ARBA00005491"/>
    </source>
</evidence>
<evidence type="ECO:0000256" key="5">
    <source>
        <dbReference type="ARBA" id="ARBA00020536"/>
    </source>
</evidence>
<accession>A0A137NZA1</accession>
<dbReference type="InterPro" id="IPR003892">
    <property type="entry name" value="CUE"/>
</dbReference>
<evidence type="ECO:0000256" key="10">
    <source>
        <dbReference type="ARBA" id="ARBA00022786"/>
    </source>
</evidence>
<evidence type="ECO:0000256" key="7">
    <source>
        <dbReference type="ARBA" id="ARBA00022490"/>
    </source>
</evidence>
<dbReference type="InterPro" id="IPR051833">
    <property type="entry name" value="TC-DDR_regulator"/>
</dbReference>
<keyword evidence="12" id="KW-0779">Telomere</keyword>
<evidence type="ECO:0000259" key="17">
    <source>
        <dbReference type="PROSITE" id="PS51140"/>
    </source>
</evidence>
<dbReference type="PANTHER" id="PTHR16308:SF13">
    <property type="entry name" value="PROTEIN LINGERER"/>
    <property type="match status" value="1"/>
</dbReference>
<organism evidence="18 19">
    <name type="scientific">Conidiobolus coronatus (strain ATCC 28846 / CBS 209.66 / NRRL 28638)</name>
    <name type="common">Delacroixia coronata</name>
    <dbReference type="NCBI Taxonomy" id="796925"/>
    <lineage>
        <taxon>Eukaryota</taxon>
        <taxon>Fungi</taxon>
        <taxon>Fungi incertae sedis</taxon>
        <taxon>Zoopagomycota</taxon>
        <taxon>Entomophthoromycotina</taxon>
        <taxon>Entomophthoromycetes</taxon>
        <taxon>Entomophthorales</taxon>
        <taxon>Ancylistaceae</taxon>
        <taxon>Conidiobolus</taxon>
    </lineage>
</organism>
<keyword evidence="11" id="KW-0832">Ubl conjugation</keyword>
<name>A0A137NZA1_CONC2</name>
<evidence type="ECO:0000256" key="6">
    <source>
        <dbReference type="ARBA" id="ARBA00022454"/>
    </source>
</evidence>
<evidence type="ECO:0000256" key="15">
    <source>
        <dbReference type="ARBA" id="ARBA00023242"/>
    </source>
</evidence>
<keyword evidence="7" id="KW-0963">Cytoplasm</keyword>
<keyword evidence="19" id="KW-1185">Reference proteome</keyword>
<feature type="region of interest" description="Disordered" evidence="16">
    <location>
        <begin position="1"/>
        <end position="22"/>
    </location>
</feature>
<evidence type="ECO:0000256" key="12">
    <source>
        <dbReference type="ARBA" id="ARBA00022895"/>
    </source>
</evidence>
<dbReference type="GO" id="GO:0003677">
    <property type="term" value="F:DNA binding"/>
    <property type="evidence" value="ECO:0007669"/>
    <property type="project" value="UniProtKB-KW"/>
</dbReference>
<keyword evidence="6" id="KW-0158">Chromosome</keyword>
<gene>
    <name evidence="18" type="ORF">CONCODRAFT_107775</name>
</gene>
<evidence type="ECO:0000256" key="13">
    <source>
        <dbReference type="ARBA" id="ARBA00023125"/>
    </source>
</evidence>
<evidence type="ECO:0000313" key="18">
    <source>
        <dbReference type="EMBL" id="KXN68163.1"/>
    </source>
</evidence>
<dbReference type="GO" id="GO:0043130">
    <property type="term" value="F:ubiquitin binding"/>
    <property type="evidence" value="ECO:0007669"/>
    <property type="project" value="InterPro"/>
</dbReference>
<evidence type="ECO:0000256" key="14">
    <source>
        <dbReference type="ARBA" id="ARBA00023204"/>
    </source>
</evidence>
<evidence type="ECO:0000256" key="9">
    <source>
        <dbReference type="ARBA" id="ARBA00022763"/>
    </source>
</evidence>
<dbReference type="Pfam" id="PF02845">
    <property type="entry name" value="CUE"/>
    <property type="match status" value="1"/>
</dbReference>
<dbReference type="PROSITE" id="PS51140">
    <property type="entry name" value="CUE"/>
    <property type="match status" value="1"/>
</dbReference>
<proteinExistence type="inferred from homology"/>
<keyword evidence="15" id="KW-0539">Nucleus</keyword>
<keyword evidence="14" id="KW-0234">DNA repair</keyword>
<dbReference type="GO" id="GO:0005634">
    <property type="term" value="C:nucleus"/>
    <property type="evidence" value="ECO:0007669"/>
    <property type="project" value="UniProtKB-SubCell"/>
</dbReference>
<keyword evidence="13" id="KW-0238">DNA-binding</keyword>
<dbReference type="GO" id="GO:0005737">
    <property type="term" value="C:cytoplasm"/>
    <property type="evidence" value="ECO:0007669"/>
    <property type="project" value="UniProtKB-SubCell"/>
</dbReference>
<evidence type="ECO:0000256" key="11">
    <source>
        <dbReference type="ARBA" id="ARBA00022843"/>
    </source>
</evidence>
<keyword evidence="10" id="KW-0833">Ubl conjugation pathway</keyword>